<name>A0A068Z5R3_9GAMM</name>
<dbReference type="EMBL" id="CP050855">
    <property type="protein sequence ID" value="QLH64073.1"/>
    <property type="molecule type" value="Genomic_DNA"/>
</dbReference>
<dbReference type="RefSeq" id="WP_040263842.1">
    <property type="nucleotide sequence ID" value="NZ_CP050855.1"/>
</dbReference>
<dbReference type="Proteomes" id="UP000042738">
    <property type="component" value="Chromosome"/>
</dbReference>
<accession>A0A068Z5R3</accession>
<sequence length="212" mass="24660">MNNTQSDNNLFYFNRLTYITPHEVALAMNGFDYDNENDELTDIQLKEVIRLRKAITRNLQLINEYKNISATQKVEANLVLTAAYIFQREDIVPPEIKERIENALQQQVKNKDWGDILMMLGGSELYEVGKKLRSNGRGQYRKDDEDNYSCKLIYLLIELLKKHGKGNYSDNSVIYNDIVSFCNENEILLKGVKKATFYKKIKLGKDIIKYGE</sequence>
<reference evidence="1 2" key="1">
    <citation type="journal article" date="2014" name="Genome Announc.">
        <title>Whole-Genome Sequence of Serratia symbiotica Strain CWBI-2.3T, a Free-Living Symbiont of the Black Bean Aphid Aphis fabae.</title>
        <authorList>
            <person name="Foray V."/>
            <person name="Grigorescu A.S."/>
            <person name="Sabri A."/>
            <person name="Haubruge E."/>
            <person name="Lognay G."/>
            <person name="Francis F."/>
            <person name="Fauconnier M.L."/>
            <person name="Hance T."/>
            <person name="Thonart P."/>
        </authorList>
    </citation>
    <scope>NUCLEOTIDE SEQUENCE [LARGE SCALE GENOMIC DNA]</scope>
    <source>
        <strain evidence="1">CWBI-2.3</strain>
    </source>
</reference>
<protein>
    <submittedName>
        <fullName evidence="1">Uncharacterized protein</fullName>
    </submittedName>
</protein>
<evidence type="ECO:0000313" key="2">
    <source>
        <dbReference type="Proteomes" id="UP000042738"/>
    </source>
</evidence>
<dbReference type="AlphaFoldDB" id="A0A068Z5R3"/>
<dbReference type="GeneID" id="93737906"/>
<proteinExistence type="predicted"/>
<gene>
    <name evidence="1" type="ORF">SYMBAF_15600</name>
</gene>
<organism evidence="1 2">
    <name type="scientific">Serratia symbiotica</name>
    <dbReference type="NCBI Taxonomy" id="138074"/>
    <lineage>
        <taxon>Bacteria</taxon>
        <taxon>Pseudomonadati</taxon>
        <taxon>Pseudomonadota</taxon>
        <taxon>Gammaproteobacteria</taxon>
        <taxon>Enterobacterales</taxon>
        <taxon>Yersiniaceae</taxon>
        <taxon>Serratia</taxon>
    </lineage>
</organism>
<evidence type="ECO:0000313" key="1">
    <source>
        <dbReference type="EMBL" id="QLH64073.1"/>
    </source>
</evidence>
<dbReference type="STRING" id="138074.SYMBAF_110229"/>